<keyword evidence="2" id="KW-1185">Reference proteome</keyword>
<feature type="domain" description="DUF5641" evidence="1">
    <location>
        <begin position="91"/>
        <end position="175"/>
    </location>
</feature>
<dbReference type="PANTHER" id="PTHR47331">
    <property type="entry name" value="PHD-TYPE DOMAIN-CONTAINING PROTEIN"/>
    <property type="match status" value="1"/>
</dbReference>
<dbReference type="InterPro" id="IPR040676">
    <property type="entry name" value="DUF5641"/>
</dbReference>
<gene>
    <name evidence="3" type="primary">LOC106819473</name>
</gene>
<protein>
    <submittedName>
        <fullName evidence="3">Uncharacterized protein LOC106819473</fullName>
    </submittedName>
</protein>
<name>A0ABM1F565_PRICU</name>
<organism evidence="2 3">
    <name type="scientific">Priapulus caudatus</name>
    <name type="common">Priapulid worm</name>
    <dbReference type="NCBI Taxonomy" id="37621"/>
    <lineage>
        <taxon>Eukaryota</taxon>
        <taxon>Metazoa</taxon>
        <taxon>Ecdysozoa</taxon>
        <taxon>Scalidophora</taxon>
        <taxon>Priapulida</taxon>
        <taxon>Priapulimorpha</taxon>
        <taxon>Priapulimorphida</taxon>
        <taxon>Priapulidae</taxon>
        <taxon>Priapulus</taxon>
    </lineage>
</organism>
<sequence length="193" mass="22551">MGGVWERQIRNVRNILNNILDESGIQLTTSSLRTFLYEAMAVINSRPLTVENLGSPDGPTPLTPNNLLKMKSRVVMPSPGKLVKEDLYLRKRWRWVQHLTNLFWTRWRKEYLHALQTRSTWQRPQRNVEVGDIVILADDGVRSNWRTARIVEAFRSEDGLVRKAKLLMSTSEMDKRGRPLGKRTILERPFISW</sequence>
<evidence type="ECO:0000313" key="2">
    <source>
        <dbReference type="Proteomes" id="UP000695022"/>
    </source>
</evidence>
<dbReference type="Pfam" id="PF18701">
    <property type="entry name" value="DUF5641"/>
    <property type="match status" value="1"/>
</dbReference>
<accession>A0ABM1F565</accession>
<dbReference type="RefSeq" id="XP_014679586.1">
    <property type="nucleotide sequence ID" value="XM_014824100.1"/>
</dbReference>
<evidence type="ECO:0000313" key="3">
    <source>
        <dbReference type="RefSeq" id="XP_014679586.1"/>
    </source>
</evidence>
<reference evidence="3" key="1">
    <citation type="submission" date="2025-08" db="UniProtKB">
        <authorList>
            <consortium name="RefSeq"/>
        </authorList>
    </citation>
    <scope>IDENTIFICATION</scope>
</reference>
<evidence type="ECO:0000259" key="1">
    <source>
        <dbReference type="Pfam" id="PF18701"/>
    </source>
</evidence>
<dbReference type="PANTHER" id="PTHR47331:SF5">
    <property type="entry name" value="RIBONUCLEASE H"/>
    <property type="match status" value="1"/>
</dbReference>
<proteinExistence type="predicted"/>
<dbReference type="Proteomes" id="UP000695022">
    <property type="component" value="Unplaced"/>
</dbReference>
<dbReference type="GeneID" id="106819473"/>